<dbReference type="OrthoDB" id="9809354at2"/>
<keyword evidence="8" id="KW-0963">Cytoplasm</keyword>
<dbReference type="InterPro" id="IPR043472">
    <property type="entry name" value="Macro_dom-like"/>
</dbReference>
<comment type="cofactor">
    <cofactor evidence="8">
        <name>Mn(2+)</name>
        <dbReference type="ChEBI" id="CHEBI:29035"/>
    </cofactor>
    <text evidence="8">Binds 2 manganese ions per subunit.</text>
</comment>
<feature type="active site" evidence="8">
    <location>
        <position position="340"/>
    </location>
</feature>
<dbReference type="PRINTS" id="PR00481">
    <property type="entry name" value="LAMNOPPTDASE"/>
</dbReference>
<dbReference type="EC" id="3.4.11.10" evidence="8"/>
<dbReference type="EMBL" id="JGYG01000001">
    <property type="protein sequence ID" value="KFI32016.1"/>
    <property type="molecule type" value="Genomic_DNA"/>
</dbReference>
<feature type="binding site" evidence="8">
    <location>
        <position position="338"/>
    </location>
    <ligand>
        <name>Mn(2+)</name>
        <dbReference type="ChEBI" id="CHEBI:29035"/>
        <label>1</label>
    </ligand>
</feature>
<evidence type="ECO:0000256" key="8">
    <source>
        <dbReference type="HAMAP-Rule" id="MF_00181"/>
    </source>
</evidence>
<dbReference type="CDD" id="cd00433">
    <property type="entry name" value="Peptidase_M17"/>
    <property type="match status" value="1"/>
</dbReference>
<keyword evidence="4 8" id="KW-0031">Aminopeptidase</keyword>
<dbReference type="Pfam" id="PF00883">
    <property type="entry name" value="Peptidase_M17"/>
    <property type="match status" value="1"/>
</dbReference>
<dbReference type="eggNOG" id="COG0260">
    <property type="taxonomic scope" value="Bacteria"/>
</dbReference>
<dbReference type="RefSeq" id="WP_035706261.1">
    <property type="nucleotide sequence ID" value="NZ_CP035510.1"/>
</dbReference>
<comment type="catalytic activity">
    <reaction evidence="1 8">
        <text>Release of an N-terminal amino acid, Xaa-|-Yaa-, in which Xaa is preferably Leu, but may be other amino acids including Pro although not Arg or Lys, and Yaa may be Pro. Amino acid amides and methyl esters are also readily hydrolyzed, but rates on arylamides are exceedingly low.</text>
        <dbReference type="EC" id="3.4.11.1"/>
    </reaction>
</comment>
<comment type="similarity">
    <text evidence="3 8">Belongs to the peptidase M17 family.</text>
</comment>
<reference evidence="9 10" key="1">
    <citation type="submission" date="2014-03" db="EMBL/GenBank/DDBJ databases">
        <title>Genome of Haematobacter massiliensis CCUG 47968.</title>
        <authorList>
            <person name="Wang D."/>
            <person name="Wang G."/>
        </authorList>
    </citation>
    <scope>NUCLEOTIDE SEQUENCE [LARGE SCALE GENOMIC DNA]</scope>
    <source>
        <strain evidence="9 10">CCUG 47968</strain>
    </source>
</reference>
<evidence type="ECO:0000256" key="5">
    <source>
        <dbReference type="ARBA" id="ARBA00022670"/>
    </source>
</evidence>
<feature type="binding site" evidence="8">
    <location>
        <position position="336"/>
    </location>
    <ligand>
        <name>Mn(2+)</name>
        <dbReference type="ChEBI" id="CHEBI:29035"/>
        <label>1</label>
    </ligand>
</feature>
<gene>
    <name evidence="8" type="primary">pepA</name>
    <name evidence="9" type="ORF">CN97_06265</name>
</gene>
<dbReference type="GO" id="GO:0030145">
    <property type="term" value="F:manganese ion binding"/>
    <property type="evidence" value="ECO:0007669"/>
    <property type="project" value="UniProtKB-UniRule"/>
</dbReference>
<dbReference type="PANTHER" id="PTHR11963">
    <property type="entry name" value="LEUCINE AMINOPEPTIDASE-RELATED"/>
    <property type="match status" value="1"/>
</dbReference>
<protein>
    <recommendedName>
        <fullName evidence="8">Probable cytosol aminopeptidase</fullName>
        <ecNumber evidence="8">3.4.11.1</ecNumber>
    </recommendedName>
    <alternativeName>
        <fullName evidence="8">Leucine aminopeptidase</fullName>
        <shortName evidence="8">LAP</shortName>
        <ecNumber evidence="8">3.4.11.10</ecNumber>
    </alternativeName>
    <alternativeName>
        <fullName evidence="8">Leucyl aminopeptidase</fullName>
    </alternativeName>
</protein>
<dbReference type="NCBIfam" id="NF002075">
    <property type="entry name" value="PRK00913.2-2"/>
    <property type="match status" value="1"/>
</dbReference>
<comment type="subcellular location">
    <subcellularLocation>
        <location evidence="8">Cytoplasm</location>
    </subcellularLocation>
</comment>
<name>A0A086YCL6_9RHOB</name>
<dbReference type="AlphaFoldDB" id="A0A086YCL6"/>
<keyword evidence="5 8" id="KW-0645">Protease</keyword>
<dbReference type="Proteomes" id="UP000028826">
    <property type="component" value="Unassembled WGS sequence"/>
</dbReference>
<feature type="binding site" evidence="8">
    <location>
        <position position="259"/>
    </location>
    <ligand>
        <name>Mn(2+)</name>
        <dbReference type="ChEBI" id="CHEBI:29035"/>
        <label>1</label>
    </ligand>
</feature>
<dbReference type="HAMAP" id="MF_00181">
    <property type="entry name" value="Cytosol_peptidase_M17"/>
    <property type="match status" value="1"/>
</dbReference>
<dbReference type="Gene3D" id="3.40.220.10">
    <property type="entry name" value="Leucine Aminopeptidase, subunit E, domain 1"/>
    <property type="match status" value="1"/>
</dbReference>
<evidence type="ECO:0000256" key="4">
    <source>
        <dbReference type="ARBA" id="ARBA00022438"/>
    </source>
</evidence>
<dbReference type="InterPro" id="IPR011356">
    <property type="entry name" value="Leucine_aapep/pepB"/>
</dbReference>
<accession>A0A086YCL6</accession>
<dbReference type="NCBIfam" id="NF002077">
    <property type="entry name" value="PRK00913.2-4"/>
    <property type="match status" value="1"/>
</dbReference>
<evidence type="ECO:0000256" key="6">
    <source>
        <dbReference type="ARBA" id="ARBA00022801"/>
    </source>
</evidence>
<feature type="binding site" evidence="8">
    <location>
        <position position="277"/>
    </location>
    <ligand>
        <name>Mn(2+)</name>
        <dbReference type="ChEBI" id="CHEBI:29035"/>
        <label>2</label>
    </ligand>
</feature>
<organism evidence="9 10">
    <name type="scientific">Haematobacter massiliensis</name>
    <dbReference type="NCBI Taxonomy" id="195105"/>
    <lineage>
        <taxon>Bacteria</taxon>
        <taxon>Pseudomonadati</taxon>
        <taxon>Pseudomonadota</taxon>
        <taxon>Alphaproteobacteria</taxon>
        <taxon>Rhodobacterales</taxon>
        <taxon>Paracoccaceae</taxon>
        <taxon>Haematobacter</taxon>
    </lineage>
</organism>
<evidence type="ECO:0000256" key="7">
    <source>
        <dbReference type="ARBA" id="ARBA00023211"/>
    </source>
</evidence>
<evidence type="ECO:0000313" key="10">
    <source>
        <dbReference type="Proteomes" id="UP000028826"/>
    </source>
</evidence>
<dbReference type="Gene3D" id="3.40.630.10">
    <property type="entry name" value="Zn peptidases"/>
    <property type="match status" value="1"/>
</dbReference>
<dbReference type="InterPro" id="IPR023042">
    <property type="entry name" value="Peptidase_M17_leu_NH2_pept"/>
</dbReference>
<comment type="catalytic activity">
    <reaction evidence="2 8">
        <text>Release of an N-terminal amino acid, preferentially leucine, but not glutamic or aspartic acids.</text>
        <dbReference type="EC" id="3.4.11.10"/>
    </reaction>
</comment>
<feature type="binding site" evidence="8">
    <location>
        <position position="259"/>
    </location>
    <ligand>
        <name>Mn(2+)</name>
        <dbReference type="ChEBI" id="CHEBI:29035"/>
        <label>2</label>
    </ligand>
</feature>
<comment type="caution">
    <text evidence="9">The sequence shown here is derived from an EMBL/GenBank/DDBJ whole genome shotgun (WGS) entry which is preliminary data.</text>
</comment>
<dbReference type="SUPFAM" id="SSF53187">
    <property type="entry name" value="Zn-dependent exopeptidases"/>
    <property type="match status" value="1"/>
</dbReference>
<feature type="binding site" evidence="8">
    <location>
        <position position="338"/>
    </location>
    <ligand>
        <name>Mn(2+)</name>
        <dbReference type="ChEBI" id="CHEBI:29035"/>
        <label>2</label>
    </ligand>
</feature>
<evidence type="ECO:0000256" key="3">
    <source>
        <dbReference type="ARBA" id="ARBA00009528"/>
    </source>
</evidence>
<dbReference type="InterPro" id="IPR000819">
    <property type="entry name" value="Peptidase_M17_C"/>
</dbReference>
<keyword evidence="7 8" id="KW-0464">Manganese</keyword>
<evidence type="ECO:0000256" key="2">
    <source>
        <dbReference type="ARBA" id="ARBA00000967"/>
    </source>
</evidence>
<sequence length="489" mass="51257">MTSPVAIHFREMSSEGLAAFEGRIAVLIDPSGKPDSTVRPLNRLVKGAIERFASSEAFEKMKPGDAVDLAWPAGITAEAVQVVKLPRKPEAALARKAGAAIGRAVGPKGVTVLVGGNGGAAELSFGLALRAYDFGLYKSEPAAERGVVTLMVADPEKVAATAQPMAALAEGVFFTRDLVNEPANVLTTTDFAARLAAMQEIGLDVEILEEADLADLGMRALLGVGQGSESPSKVVVMHWRGGEAGTSPLALVGKGVVFDTGGISLKPGAGMEEMTMDMGGAGVVAGVMRTLALRKAKANVVGLVGLVENMPDGKAQRPGDVVKSKRGVTIEVNNTDAEGRLVLADVLWYAQERFQPSGIIDLATLTGAVIVALGHEMTGVFSNDDDFCEAFLAAAKAEGEGAWRLPLGEGYDRLIRSNIADIKNSAGREAGSVTAAQFLRRFIAEGTPWIHLDIAGTAHVKRETTVGPKGATGWGVMSLDRLIRDRYES</sequence>
<dbReference type="GO" id="GO:0006508">
    <property type="term" value="P:proteolysis"/>
    <property type="evidence" value="ECO:0007669"/>
    <property type="project" value="UniProtKB-KW"/>
</dbReference>
<keyword evidence="10" id="KW-1185">Reference proteome</keyword>
<feature type="active site" evidence="8">
    <location>
        <position position="266"/>
    </location>
</feature>
<keyword evidence="8" id="KW-0479">Metal-binding</keyword>
<keyword evidence="6 8" id="KW-0378">Hydrolase</keyword>
<dbReference type="PANTHER" id="PTHR11963:SF23">
    <property type="entry name" value="CYTOSOL AMINOPEPTIDASE"/>
    <property type="match status" value="1"/>
</dbReference>
<dbReference type="PROSITE" id="PS00631">
    <property type="entry name" value="CYTOSOL_AP"/>
    <property type="match status" value="1"/>
</dbReference>
<proteinExistence type="inferred from homology"/>
<feature type="binding site" evidence="8">
    <location>
        <position position="254"/>
    </location>
    <ligand>
        <name>Mn(2+)</name>
        <dbReference type="ChEBI" id="CHEBI:29035"/>
        <label>2</label>
    </ligand>
</feature>
<dbReference type="GO" id="GO:0070006">
    <property type="term" value="F:metalloaminopeptidase activity"/>
    <property type="evidence" value="ECO:0007669"/>
    <property type="project" value="InterPro"/>
</dbReference>
<dbReference type="STRING" id="195105.CN97_06265"/>
<evidence type="ECO:0000256" key="1">
    <source>
        <dbReference type="ARBA" id="ARBA00000135"/>
    </source>
</evidence>
<dbReference type="GO" id="GO:0005737">
    <property type="term" value="C:cytoplasm"/>
    <property type="evidence" value="ECO:0007669"/>
    <property type="project" value="UniProtKB-SubCell"/>
</dbReference>
<comment type="function">
    <text evidence="8">Presumably involved in the processing and regular turnover of intracellular proteins. Catalyzes the removal of unsubstituted N-terminal amino acids from various peptides.</text>
</comment>
<dbReference type="EC" id="3.4.11.1" evidence="8"/>
<evidence type="ECO:0000313" key="9">
    <source>
        <dbReference type="EMBL" id="KFI32016.1"/>
    </source>
</evidence>